<keyword evidence="2" id="KW-0677">Repeat</keyword>
<gene>
    <name evidence="9" type="ORF">ECBG_03135</name>
</gene>
<dbReference type="CDD" id="cd05568">
    <property type="entry name" value="PTS_IIB_bgl_like"/>
    <property type="match status" value="1"/>
</dbReference>
<accession>C9ADA7</accession>
<dbReference type="GeneID" id="15143566"/>
<evidence type="ECO:0000256" key="1">
    <source>
        <dbReference type="ARBA" id="ARBA00022679"/>
    </source>
</evidence>
<dbReference type="EMBL" id="CP004856">
    <property type="protein sequence ID" value="EEV40866.2"/>
    <property type="molecule type" value="Genomic_DNA"/>
</dbReference>
<keyword evidence="4" id="KW-0010">Activator</keyword>
<protein>
    <submittedName>
        <fullName evidence="9">Uncharacterized protein</fullName>
    </submittedName>
</protein>
<dbReference type="Proteomes" id="UP000012675">
    <property type="component" value="Chromosome"/>
</dbReference>
<evidence type="ECO:0000313" key="10">
    <source>
        <dbReference type="Proteomes" id="UP000012675"/>
    </source>
</evidence>
<dbReference type="GO" id="GO:0006355">
    <property type="term" value="P:regulation of DNA-templated transcription"/>
    <property type="evidence" value="ECO:0007669"/>
    <property type="project" value="InterPro"/>
</dbReference>
<evidence type="ECO:0000256" key="4">
    <source>
        <dbReference type="ARBA" id="ARBA00023159"/>
    </source>
</evidence>
<dbReference type="PANTHER" id="PTHR30185">
    <property type="entry name" value="CRYPTIC BETA-GLUCOSIDE BGL OPERON ANTITERMINATOR"/>
    <property type="match status" value="1"/>
</dbReference>
<feature type="domain" description="PRD" evidence="8">
    <location>
        <begin position="301"/>
        <end position="408"/>
    </location>
</feature>
<dbReference type="InterPro" id="IPR013011">
    <property type="entry name" value="PTS_EIIB_2"/>
</dbReference>
<reference evidence="9 10" key="2">
    <citation type="submission" date="2013-03" db="EMBL/GenBank/DDBJ databases">
        <title>The Genome Sequence of Enterococcus casseliflavus EC20 (899205).</title>
        <authorList>
            <consortium name="The Broad Institute Genomics Platform"/>
            <consortium name="The Broad Institute Genome Sequencing Center for Infectious Disease"/>
            <person name="Russ C."/>
            <person name="Feldgarden M."/>
            <person name="Gilmore M."/>
            <person name="Manson J."/>
            <person name="Palmer K."/>
            <person name="Carniol K."/>
            <person name="Walker B."/>
            <person name="Young S.K."/>
            <person name="Zeng Q."/>
            <person name="Gargeya S."/>
            <person name="Fitzgerald M."/>
            <person name="Haas B."/>
            <person name="Abouelleil A."/>
            <person name="Allen A.W."/>
            <person name="Alvarado L."/>
            <person name="Arachchi H.M."/>
            <person name="Berlin A.M."/>
            <person name="Chapman S.B."/>
            <person name="Gainer-Dewar J."/>
            <person name="Goldberg J."/>
            <person name="Griggs A."/>
            <person name="Gujja S."/>
            <person name="Hansen M."/>
            <person name="Howarth C."/>
            <person name="Imamovic A."/>
            <person name="Ireland A."/>
            <person name="Larimer J."/>
            <person name="McCowan C."/>
            <person name="Murphy C."/>
            <person name="Pearson M."/>
            <person name="Poon T.W."/>
            <person name="Priest M."/>
            <person name="Roberts A."/>
            <person name="Saif S."/>
            <person name="Shea T."/>
            <person name="Sisk P."/>
            <person name="Sykes S."/>
            <person name="Wortman J."/>
            <person name="Nusbaum C."/>
            <person name="Birren B."/>
        </authorList>
    </citation>
    <scope>NUCLEOTIDE SEQUENCE [LARGE SCALE GENOMIC DNA]</scope>
    <source>
        <strain evidence="9 10">EC20</strain>
    </source>
</reference>
<dbReference type="SUPFAM" id="SSF55804">
    <property type="entry name" value="Phoshotransferase/anion transport protein"/>
    <property type="match status" value="1"/>
</dbReference>
<dbReference type="InterPro" id="IPR007737">
    <property type="entry name" value="Mga_HTH"/>
</dbReference>
<keyword evidence="10" id="KW-1185">Reference proteome</keyword>
<dbReference type="eggNOG" id="COG1762">
    <property type="taxonomic scope" value="Bacteria"/>
</dbReference>
<dbReference type="InterPro" id="IPR036095">
    <property type="entry name" value="PTS_EIIB-like_sf"/>
</dbReference>
<evidence type="ECO:0000259" key="7">
    <source>
        <dbReference type="PROSITE" id="PS51099"/>
    </source>
</evidence>
<dbReference type="Gene3D" id="1.10.1790.10">
    <property type="entry name" value="PRD domain"/>
    <property type="match status" value="2"/>
</dbReference>
<keyword evidence="1" id="KW-0808">Transferase</keyword>
<sequence length="677" mass="77721">MLSKKEIIMLKMLYQNRNTYTSSKQIAKQLGVSDRTARKYVQGLGLILKNHKLGQICAKQGQGYRLNITDQRSFDRFYTEKTNTRPTAADLTTINEANDRQYFVLNQLLFGQKPVFVDDLAADLCVSRSTISNDIVEIKQLLKPYTIELKHRTSQGIYVAGSENSLRHFIMNYFFMNRLQDNLYAFSMYKHLLEGIAIEEIVIIVLDTCRKYFLKLSDFMIYTIVLHIGLAIKRLQAGFEIQLHPQEANLAQEVEYQSALEIVEKIRQQMGIVLPPEEAFYIAIHLKNKLVSETIREQIDLDDNEVKQQLLVVLQKIDQETGFCLAEDPLLIDGLMMHITPLLQRLNNGTSMENPLLETIKKDYSDFFQLTIRHFSDVPFFAPYKVTEGELAYLTIHLTAAMERLANQQKARVLVICATGIGSSQMLKNRLEHELGSKLVIEEMISYYEISEQKLAGIDLIISSIKVPDVVLNIPIVTVSVFLDKKDIQKINRQLKQYKTKKQYRSVLKQRPKTLSDKERELIETSFRPELFLWLAEETDKEAVLDQLLTRIESVEKRAVKEALGKQLALREAYSSVAFSDHLAVAHPIEPITNDAYAAVAILKQGIKWDDEHDQIQLIFLLSPDRLGQVELNKISQLLVPIIEDESFKDALIASGDFEHFMECFIGYHLGTHLSHM</sequence>
<dbReference type="InterPro" id="IPR036634">
    <property type="entry name" value="PRD_sf"/>
</dbReference>
<keyword evidence="5" id="KW-0804">Transcription</keyword>
<keyword evidence="3" id="KW-0805">Transcription regulation</keyword>
<dbReference type="RefSeq" id="WP_015510514.1">
    <property type="nucleotide sequence ID" value="NC_020995.1"/>
</dbReference>
<dbReference type="Gene3D" id="1.10.10.10">
    <property type="entry name" value="Winged helix-like DNA-binding domain superfamily/Winged helix DNA-binding domain"/>
    <property type="match status" value="2"/>
</dbReference>
<dbReference type="eggNOG" id="COG3711">
    <property type="taxonomic scope" value="Bacteria"/>
</dbReference>
<dbReference type="InterPro" id="IPR036388">
    <property type="entry name" value="WH-like_DNA-bd_sf"/>
</dbReference>
<dbReference type="PROSITE" id="PS51094">
    <property type="entry name" value="PTS_EIIA_TYPE_2"/>
    <property type="match status" value="1"/>
</dbReference>
<evidence type="ECO:0000313" key="9">
    <source>
        <dbReference type="EMBL" id="EEV40866.2"/>
    </source>
</evidence>
<name>C9ADA7_ENTCA</name>
<dbReference type="InterPro" id="IPR003501">
    <property type="entry name" value="PTS_EIIB_2/3"/>
</dbReference>
<dbReference type="Pfam" id="PF05043">
    <property type="entry name" value="Mga"/>
    <property type="match status" value="1"/>
</dbReference>
<dbReference type="GO" id="GO:0008982">
    <property type="term" value="F:protein-N(PI)-phosphohistidine-sugar phosphotransferase activity"/>
    <property type="evidence" value="ECO:0007669"/>
    <property type="project" value="InterPro"/>
</dbReference>
<dbReference type="PROSITE" id="PS51372">
    <property type="entry name" value="PRD_2"/>
    <property type="match status" value="2"/>
</dbReference>
<dbReference type="PROSITE" id="PS51099">
    <property type="entry name" value="PTS_EIIB_TYPE_2"/>
    <property type="match status" value="1"/>
</dbReference>
<dbReference type="PANTHER" id="PTHR30185:SF18">
    <property type="entry name" value="TRANSCRIPTIONAL REGULATOR MTLR"/>
    <property type="match status" value="1"/>
</dbReference>
<dbReference type="Pfam" id="PF02302">
    <property type="entry name" value="PTS_IIB"/>
    <property type="match status" value="1"/>
</dbReference>
<dbReference type="Pfam" id="PF00359">
    <property type="entry name" value="PTS_EIIA_2"/>
    <property type="match status" value="1"/>
</dbReference>
<feature type="domain" description="PTS EIIB type-2" evidence="7">
    <location>
        <begin position="411"/>
        <end position="503"/>
    </location>
</feature>
<dbReference type="AlphaFoldDB" id="C9ADA7"/>
<dbReference type="Gene3D" id="3.40.930.10">
    <property type="entry name" value="Mannitol-specific EII, Chain A"/>
    <property type="match status" value="1"/>
</dbReference>
<dbReference type="InterPro" id="IPR050661">
    <property type="entry name" value="BglG_antiterminators"/>
</dbReference>
<feature type="domain" description="PRD" evidence="8">
    <location>
        <begin position="193"/>
        <end position="296"/>
    </location>
</feature>
<dbReference type="SUPFAM" id="SSF52794">
    <property type="entry name" value="PTS system IIB component-like"/>
    <property type="match status" value="1"/>
</dbReference>
<dbReference type="HOGENOM" id="CLU_013442_5_0_9"/>
<reference evidence="9 10" key="1">
    <citation type="submission" date="2009-02" db="EMBL/GenBank/DDBJ databases">
        <authorList>
            <consortium name="The Broad Institute Genome Sequencing Platform"/>
            <person name="Feldgarden M."/>
            <person name="Young S.K."/>
            <person name="Kodira C.D."/>
            <person name="Zeng Q."/>
            <person name="Koehrsen M."/>
            <person name="Alvarado L."/>
            <person name="Berlin A."/>
            <person name="Borenstein D."/>
            <person name="Chen Z."/>
            <person name="Engels R."/>
            <person name="Freedman E."/>
            <person name="Gellesch M."/>
            <person name="Goldberg J."/>
            <person name="Griggs A."/>
            <person name="Gujja S."/>
            <person name="Heiman D."/>
            <person name="Hepburn T."/>
            <person name="Howarth C."/>
            <person name="Jen D."/>
            <person name="Larson L."/>
            <person name="Lewis B."/>
            <person name="Mehta T."/>
            <person name="Park D."/>
            <person name="Pearson M."/>
            <person name="Roberts A."/>
            <person name="Saif S."/>
            <person name="Shea T."/>
            <person name="Shenoy N."/>
            <person name="Sisk P."/>
            <person name="Stolte C."/>
            <person name="Sykes S."/>
            <person name="Walk T."/>
            <person name="White J."/>
            <person name="Yandava C."/>
            <person name="Gilmore M."/>
            <person name="Manson J."/>
            <person name="Palmer K."/>
            <person name="Carniol K."/>
            <person name="Lander E."/>
            <person name="Nusbaum C."/>
            <person name="Galagan J."/>
            <person name="Birren B."/>
        </authorList>
    </citation>
    <scope>NUCLEOTIDE SEQUENCE [LARGE SCALE GENOMIC DNA]</scope>
    <source>
        <strain evidence="9 10">EC20</strain>
    </source>
</reference>
<evidence type="ECO:0000259" key="6">
    <source>
        <dbReference type="PROSITE" id="PS51094"/>
    </source>
</evidence>
<dbReference type="Pfam" id="PF00874">
    <property type="entry name" value="PRD"/>
    <property type="match status" value="2"/>
</dbReference>
<feature type="domain" description="PTS EIIA type-2" evidence="6">
    <location>
        <begin position="525"/>
        <end position="668"/>
    </location>
</feature>
<dbReference type="GO" id="GO:0009401">
    <property type="term" value="P:phosphoenolpyruvate-dependent sugar phosphotransferase system"/>
    <property type="evidence" value="ECO:0007669"/>
    <property type="project" value="InterPro"/>
</dbReference>
<dbReference type="Pfam" id="PF08279">
    <property type="entry name" value="HTH_11"/>
    <property type="match status" value="1"/>
</dbReference>
<evidence type="ECO:0000256" key="5">
    <source>
        <dbReference type="ARBA" id="ARBA00023163"/>
    </source>
</evidence>
<dbReference type="InterPro" id="IPR002178">
    <property type="entry name" value="PTS_EIIA_type-2_dom"/>
</dbReference>
<evidence type="ECO:0000259" key="8">
    <source>
        <dbReference type="PROSITE" id="PS51372"/>
    </source>
</evidence>
<dbReference type="Gene3D" id="3.40.50.2300">
    <property type="match status" value="1"/>
</dbReference>
<evidence type="ECO:0000256" key="3">
    <source>
        <dbReference type="ARBA" id="ARBA00023015"/>
    </source>
</evidence>
<organism evidence="9 10">
    <name type="scientific">Enterococcus casseliflavus EC20</name>
    <dbReference type="NCBI Taxonomy" id="565655"/>
    <lineage>
        <taxon>Bacteria</taxon>
        <taxon>Bacillati</taxon>
        <taxon>Bacillota</taxon>
        <taxon>Bacilli</taxon>
        <taxon>Lactobacillales</taxon>
        <taxon>Enterococcaceae</taxon>
        <taxon>Enterococcus</taxon>
    </lineage>
</organism>
<dbReference type="InterPro" id="IPR011608">
    <property type="entry name" value="PRD"/>
</dbReference>
<dbReference type="SUPFAM" id="SSF63520">
    <property type="entry name" value="PTS-regulatory domain, PRD"/>
    <property type="match status" value="2"/>
</dbReference>
<dbReference type="InterPro" id="IPR013196">
    <property type="entry name" value="HTH_11"/>
</dbReference>
<evidence type="ECO:0000256" key="2">
    <source>
        <dbReference type="ARBA" id="ARBA00022737"/>
    </source>
</evidence>
<dbReference type="InterPro" id="IPR016152">
    <property type="entry name" value="PTrfase/Anion_transptr"/>
</dbReference>
<proteinExistence type="predicted"/>
<dbReference type="KEGG" id="ecas:ECBG_03135"/>